<dbReference type="EMBL" id="AYYI01000082">
    <property type="protein sequence ID" value="KRM94817.1"/>
    <property type="molecule type" value="Genomic_DNA"/>
</dbReference>
<keyword evidence="8" id="KW-1185">Reference proteome</keyword>
<comment type="caution">
    <text evidence="7">The sequence shown here is derived from an EMBL/GenBank/DDBJ whole genome shotgun (WGS) entry which is preliminary data.</text>
</comment>
<dbReference type="STRING" id="1423796.FC24_GL000155"/>
<feature type="domain" description="Nitroreductase" evidence="6">
    <location>
        <begin position="8"/>
        <end position="164"/>
    </location>
</feature>
<proteinExistence type="inferred from homology"/>
<evidence type="ECO:0000256" key="2">
    <source>
        <dbReference type="ARBA" id="ARBA00022630"/>
    </source>
</evidence>
<evidence type="ECO:0000313" key="7">
    <source>
        <dbReference type="EMBL" id="KRM94817.1"/>
    </source>
</evidence>
<reference evidence="7 8" key="1">
    <citation type="journal article" date="2015" name="Genome Announc.">
        <title>Expanding the biotechnology potential of lactobacilli through comparative genomics of 213 strains and associated genera.</title>
        <authorList>
            <person name="Sun Z."/>
            <person name="Harris H.M."/>
            <person name="McCann A."/>
            <person name="Guo C."/>
            <person name="Argimon S."/>
            <person name="Zhang W."/>
            <person name="Yang X."/>
            <person name="Jeffery I.B."/>
            <person name="Cooney J.C."/>
            <person name="Kagawa T.F."/>
            <person name="Liu W."/>
            <person name="Song Y."/>
            <person name="Salvetti E."/>
            <person name="Wrobel A."/>
            <person name="Rasinkangas P."/>
            <person name="Parkhill J."/>
            <person name="Rea M.C."/>
            <person name="O'Sullivan O."/>
            <person name="Ritari J."/>
            <person name="Douillard F.P."/>
            <person name="Paul Ross R."/>
            <person name="Yang R."/>
            <person name="Briner A.E."/>
            <person name="Felis G.E."/>
            <person name="de Vos W.M."/>
            <person name="Barrangou R."/>
            <person name="Klaenhammer T.R."/>
            <person name="Caufield P.W."/>
            <person name="Cui Y."/>
            <person name="Zhang H."/>
            <person name="O'Toole P.W."/>
        </authorList>
    </citation>
    <scope>NUCLEOTIDE SEQUENCE [LARGE SCALE GENOMIC DNA]</scope>
    <source>
        <strain evidence="7 8">DSM 20253</strain>
    </source>
</reference>
<gene>
    <name evidence="7" type="ORF">FC24_GL000155</name>
</gene>
<keyword evidence="5" id="KW-0521">NADP</keyword>
<dbReference type="PATRIC" id="fig|1423796.3.peg.161"/>
<evidence type="ECO:0000313" key="8">
    <source>
        <dbReference type="Proteomes" id="UP000051638"/>
    </source>
</evidence>
<keyword evidence="4 5" id="KW-0560">Oxidoreductase</keyword>
<protein>
    <submittedName>
        <fullName evidence="7">Nitro flavin reductase</fullName>
    </submittedName>
</protein>
<dbReference type="Proteomes" id="UP000051638">
    <property type="component" value="Unassembled WGS sequence"/>
</dbReference>
<dbReference type="InterPro" id="IPR029479">
    <property type="entry name" value="Nitroreductase"/>
</dbReference>
<name>A0A0R2CSQ7_9LACO</name>
<accession>A0A0R2CSQ7</accession>
<comment type="similarity">
    <text evidence="1 5">Belongs to the flavin oxidoreductase frp family.</text>
</comment>
<evidence type="ECO:0000256" key="1">
    <source>
        <dbReference type="ARBA" id="ARBA00008366"/>
    </source>
</evidence>
<dbReference type="InterPro" id="IPR016446">
    <property type="entry name" value="Flavin_OxRdtase_Frp"/>
</dbReference>
<keyword evidence="2 5" id="KW-0285">Flavoprotein</keyword>
<dbReference type="CDD" id="cd02146">
    <property type="entry name" value="NfsA-like"/>
    <property type="match status" value="1"/>
</dbReference>
<dbReference type="PANTHER" id="PTHR43425">
    <property type="entry name" value="OXYGEN-INSENSITIVE NADPH NITROREDUCTASE"/>
    <property type="match status" value="1"/>
</dbReference>
<dbReference type="Pfam" id="PF00881">
    <property type="entry name" value="Nitroreductase"/>
    <property type="match status" value="1"/>
</dbReference>
<evidence type="ECO:0000256" key="4">
    <source>
        <dbReference type="ARBA" id="ARBA00023002"/>
    </source>
</evidence>
<dbReference type="SUPFAM" id="SSF55469">
    <property type="entry name" value="FMN-dependent nitroreductase-like"/>
    <property type="match status" value="1"/>
</dbReference>
<sequence>MNTIDLLQQHRSYRDFSSKPVTATTVSQLITTAQHAATSIFLQAYSFVSITDPKLKAKIAKITTRPFVGGNGHLFIVVADQHRNALLAKKAQPDTDVRLLGSADRFLASVEDATLAAQTLIVAAESLGLGTVVLGSVLNDTSALIELLHLPKLTMPVFGILVGYPNSQNNLKPRLPEAAVHFENGYQEPDTYSDALQSYQQTLQTYYQNRSTNQRQTDFSQIIQGALHATQQRTDLLRILHQQGFLTEKD</sequence>
<dbReference type="InterPro" id="IPR000415">
    <property type="entry name" value="Nitroreductase-like"/>
</dbReference>
<organism evidence="7 8">
    <name type="scientific">Loigolactobacillus rennini DSM 20253</name>
    <dbReference type="NCBI Taxonomy" id="1423796"/>
    <lineage>
        <taxon>Bacteria</taxon>
        <taxon>Bacillati</taxon>
        <taxon>Bacillota</taxon>
        <taxon>Bacilli</taxon>
        <taxon>Lactobacillales</taxon>
        <taxon>Lactobacillaceae</taxon>
        <taxon>Loigolactobacillus</taxon>
    </lineage>
</organism>
<dbReference type="PIRSF" id="PIRSF005426">
    <property type="entry name" value="Frp"/>
    <property type="match status" value="1"/>
</dbReference>
<dbReference type="Gene3D" id="3.40.109.10">
    <property type="entry name" value="NADH Oxidase"/>
    <property type="match status" value="1"/>
</dbReference>
<dbReference type="AlphaFoldDB" id="A0A0R2CSQ7"/>
<dbReference type="PANTHER" id="PTHR43425:SF2">
    <property type="entry name" value="OXYGEN-INSENSITIVE NADPH NITROREDUCTASE"/>
    <property type="match status" value="1"/>
</dbReference>
<dbReference type="OrthoDB" id="9775805at2"/>
<keyword evidence="3 5" id="KW-0288">FMN</keyword>
<dbReference type="GO" id="GO:0016491">
    <property type="term" value="F:oxidoreductase activity"/>
    <property type="evidence" value="ECO:0007669"/>
    <property type="project" value="UniProtKB-UniRule"/>
</dbReference>
<dbReference type="RefSeq" id="WP_057874613.1">
    <property type="nucleotide sequence ID" value="NZ_AYYI01000082.1"/>
</dbReference>
<evidence type="ECO:0000256" key="3">
    <source>
        <dbReference type="ARBA" id="ARBA00022643"/>
    </source>
</evidence>
<evidence type="ECO:0000259" key="6">
    <source>
        <dbReference type="Pfam" id="PF00881"/>
    </source>
</evidence>
<evidence type="ECO:0000256" key="5">
    <source>
        <dbReference type="PIRNR" id="PIRNR005426"/>
    </source>
</evidence>